<keyword evidence="2" id="KW-0472">Membrane</keyword>
<feature type="transmembrane region" description="Helical" evidence="2">
    <location>
        <begin position="125"/>
        <end position="145"/>
    </location>
</feature>
<sequence length="245" mass="25352">MEVGKWIVFAFLTGVIVVGFKTRSLKTWEFISCGAFMLLLDGLVFHGQISTWLGHLGSNVKGAAGHAALGHAVSGMAVIGAPTMSERARRFAAAMWARRPGLDDCGISLAVAVLAHLWLGAPWPVAAASVVLVLIAFPAISVITAPQPRTHAPTKPDPDAPAALADKPGPAGAGDEPAGTGPQVDAQAGPVCPVCGDPATTWDNPTGDDVGQDAPEMWRCTAGHSFVLTPAGHVRGLTRKESEET</sequence>
<dbReference type="RefSeq" id="WP_173100603.1">
    <property type="nucleotide sequence ID" value="NZ_CP053892.1"/>
</dbReference>
<name>A0A7D4ABZ9_ACTVE</name>
<evidence type="ECO:0000256" key="2">
    <source>
        <dbReference type="SAM" id="Phobius"/>
    </source>
</evidence>
<dbReference type="EMBL" id="CP053892">
    <property type="protein sequence ID" value="QKG27305.1"/>
    <property type="molecule type" value="Genomic_DNA"/>
</dbReference>
<feature type="transmembrane region" description="Helical" evidence="2">
    <location>
        <begin position="30"/>
        <end position="51"/>
    </location>
</feature>
<keyword evidence="2" id="KW-0812">Transmembrane</keyword>
<organism evidence="3 4">
    <name type="scientific">Actinomadura verrucosospora</name>
    <dbReference type="NCBI Taxonomy" id="46165"/>
    <lineage>
        <taxon>Bacteria</taxon>
        <taxon>Bacillati</taxon>
        <taxon>Actinomycetota</taxon>
        <taxon>Actinomycetes</taxon>
        <taxon>Streptosporangiales</taxon>
        <taxon>Thermomonosporaceae</taxon>
        <taxon>Actinomadura</taxon>
    </lineage>
</organism>
<feature type="transmembrane region" description="Helical" evidence="2">
    <location>
        <begin position="6"/>
        <end position="23"/>
    </location>
</feature>
<protein>
    <submittedName>
        <fullName evidence="3">Uncharacterized protein</fullName>
    </submittedName>
</protein>
<evidence type="ECO:0000256" key="1">
    <source>
        <dbReference type="SAM" id="MobiDB-lite"/>
    </source>
</evidence>
<feature type="compositionally biased region" description="Low complexity" evidence="1">
    <location>
        <begin position="160"/>
        <end position="182"/>
    </location>
</feature>
<keyword evidence="2" id="KW-1133">Transmembrane helix</keyword>
<dbReference type="AlphaFoldDB" id="A0A7D4ABZ9"/>
<accession>A0A7D4ABZ9</accession>
<feature type="region of interest" description="Disordered" evidence="1">
    <location>
        <begin position="147"/>
        <end position="209"/>
    </location>
</feature>
<evidence type="ECO:0000313" key="4">
    <source>
        <dbReference type="Proteomes" id="UP000501240"/>
    </source>
</evidence>
<feature type="transmembrane region" description="Helical" evidence="2">
    <location>
        <begin position="101"/>
        <end position="119"/>
    </location>
</feature>
<proteinExistence type="predicted"/>
<feature type="transmembrane region" description="Helical" evidence="2">
    <location>
        <begin position="63"/>
        <end position="81"/>
    </location>
</feature>
<dbReference type="Proteomes" id="UP000501240">
    <property type="component" value="Chromosome"/>
</dbReference>
<reference evidence="3 4" key="1">
    <citation type="submission" date="2020-05" db="EMBL/GenBank/DDBJ databases">
        <title>Actinomadura verrucosospora NRRL-B18236 (PFL_A860) Genome sequencing and assembly.</title>
        <authorList>
            <person name="Samborskyy M."/>
        </authorList>
    </citation>
    <scope>NUCLEOTIDE SEQUENCE [LARGE SCALE GENOMIC DNA]</scope>
    <source>
        <strain evidence="3 4">NRRL:B18236</strain>
    </source>
</reference>
<gene>
    <name evidence="3" type="ORF">ACTIVE_8960</name>
</gene>
<evidence type="ECO:0000313" key="3">
    <source>
        <dbReference type="EMBL" id="QKG27305.1"/>
    </source>
</evidence>
<keyword evidence="4" id="KW-1185">Reference proteome</keyword>